<dbReference type="InterPro" id="IPR052281">
    <property type="entry name" value="GAREM"/>
</dbReference>
<dbReference type="PANTHER" id="PTHR14454:SF11">
    <property type="entry name" value="SERRANO, ISOFORM F"/>
    <property type="match status" value="1"/>
</dbReference>
<gene>
    <name evidence="2" type="ORF">GUITHDRAFT_155237</name>
</gene>
<name>L1IJQ5_GUITC</name>
<dbReference type="PANTHER" id="PTHR14454">
    <property type="entry name" value="GRB2-ASSOCIATED AND REGULATOR OF MAPK PROTEIN FAMILY MEMBER"/>
    <property type="match status" value="1"/>
</dbReference>
<evidence type="ECO:0000313" key="3">
    <source>
        <dbReference type="EnsemblProtists" id="EKX36483"/>
    </source>
</evidence>
<keyword evidence="4" id="KW-1185">Reference proteome</keyword>
<dbReference type="Pfam" id="PF00536">
    <property type="entry name" value="SAM_1"/>
    <property type="match status" value="1"/>
</dbReference>
<dbReference type="SMART" id="SM00454">
    <property type="entry name" value="SAM"/>
    <property type="match status" value="1"/>
</dbReference>
<organism evidence="2">
    <name type="scientific">Guillardia theta (strain CCMP2712)</name>
    <name type="common">Cryptophyte</name>
    <dbReference type="NCBI Taxonomy" id="905079"/>
    <lineage>
        <taxon>Eukaryota</taxon>
        <taxon>Cryptophyceae</taxon>
        <taxon>Pyrenomonadales</taxon>
        <taxon>Geminigeraceae</taxon>
        <taxon>Guillardia</taxon>
    </lineage>
</organism>
<dbReference type="RefSeq" id="XP_005823463.1">
    <property type="nucleotide sequence ID" value="XM_005823406.1"/>
</dbReference>
<sequence length="89" mass="9981">MANLSTVSADSEAVREGAANLPSNVADFTVEHVCAWLEGMDLGEYADVFRTNKIDGDLLAELEERDLLEDFGITNKYHRKKIMKRLQGH</sequence>
<reference evidence="4" key="2">
    <citation type="submission" date="2012-11" db="EMBL/GenBank/DDBJ databases">
        <authorList>
            <person name="Kuo A."/>
            <person name="Curtis B.A."/>
            <person name="Tanifuji G."/>
            <person name="Burki F."/>
            <person name="Gruber A."/>
            <person name="Irimia M."/>
            <person name="Maruyama S."/>
            <person name="Arias M.C."/>
            <person name="Ball S.G."/>
            <person name="Gile G.H."/>
            <person name="Hirakawa Y."/>
            <person name="Hopkins J.F."/>
            <person name="Rensing S.A."/>
            <person name="Schmutz J."/>
            <person name="Symeonidi A."/>
            <person name="Elias M."/>
            <person name="Eveleigh R.J."/>
            <person name="Herman E.K."/>
            <person name="Klute M.J."/>
            <person name="Nakayama T."/>
            <person name="Obornik M."/>
            <person name="Reyes-Prieto A."/>
            <person name="Armbrust E.V."/>
            <person name="Aves S.J."/>
            <person name="Beiko R.G."/>
            <person name="Coutinho P."/>
            <person name="Dacks J.B."/>
            <person name="Durnford D.G."/>
            <person name="Fast N.M."/>
            <person name="Green B.R."/>
            <person name="Grisdale C."/>
            <person name="Hempe F."/>
            <person name="Henrissat B."/>
            <person name="Hoppner M.P."/>
            <person name="Ishida K.-I."/>
            <person name="Kim E."/>
            <person name="Koreny L."/>
            <person name="Kroth P.G."/>
            <person name="Liu Y."/>
            <person name="Malik S.-B."/>
            <person name="Maier U.G."/>
            <person name="McRose D."/>
            <person name="Mock T."/>
            <person name="Neilson J.A."/>
            <person name="Onodera N.T."/>
            <person name="Poole A.M."/>
            <person name="Pritham E.J."/>
            <person name="Richards T.A."/>
            <person name="Rocap G."/>
            <person name="Roy S.W."/>
            <person name="Sarai C."/>
            <person name="Schaack S."/>
            <person name="Shirato S."/>
            <person name="Slamovits C.H."/>
            <person name="Spencer D.F."/>
            <person name="Suzuki S."/>
            <person name="Worden A.Z."/>
            <person name="Zauner S."/>
            <person name="Barry K."/>
            <person name="Bell C."/>
            <person name="Bharti A.K."/>
            <person name="Crow J.A."/>
            <person name="Grimwood J."/>
            <person name="Kramer R."/>
            <person name="Lindquist E."/>
            <person name="Lucas S."/>
            <person name="Salamov A."/>
            <person name="McFadden G.I."/>
            <person name="Lane C.E."/>
            <person name="Keeling P.J."/>
            <person name="Gray M.W."/>
            <person name="Grigoriev I.V."/>
            <person name="Archibald J.M."/>
        </authorList>
    </citation>
    <scope>NUCLEOTIDE SEQUENCE</scope>
    <source>
        <strain evidence="4">CCMP2712</strain>
    </source>
</reference>
<dbReference type="InterPro" id="IPR001660">
    <property type="entry name" value="SAM"/>
</dbReference>
<feature type="domain" description="SAM" evidence="1">
    <location>
        <begin position="28"/>
        <end position="89"/>
    </location>
</feature>
<dbReference type="Proteomes" id="UP000011087">
    <property type="component" value="Unassembled WGS sequence"/>
</dbReference>
<dbReference type="EMBL" id="JH993073">
    <property type="protein sequence ID" value="EKX36483.1"/>
    <property type="molecule type" value="Genomic_DNA"/>
</dbReference>
<dbReference type="EnsemblProtists" id="EKX36483">
    <property type="protein sequence ID" value="EKX36483"/>
    <property type="gene ID" value="GUITHDRAFT_155237"/>
</dbReference>
<dbReference type="STRING" id="905079.L1IJQ5"/>
<dbReference type="AlphaFoldDB" id="L1IJQ5"/>
<dbReference type="OrthoDB" id="202764at2759"/>
<dbReference type="PROSITE" id="PS50105">
    <property type="entry name" value="SAM_DOMAIN"/>
    <property type="match status" value="1"/>
</dbReference>
<evidence type="ECO:0000259" key="1">
    <source>
        <dbReference type="PROSITE" id="PS50105"/>
    </source>
</evidence>
<dbReference type="KEGG" id="gtt:GUITHDRAFT_155237"/>
<dbReference type="HOGENOM" id="CLU_2459466_0_0_1"/>
<evidence type="ECO:0000313" key="2">
    <source>
        <dbReference type="EMBL" id="EKX36483.1"/>
    </source>
</evidence>
<evidence type="ECO:0000313" key="4">
    <source>
        <dbReference type="Proteomes" id="UP000011087"/>
    </source>
</evidence>
<dbReference type="InterPro" id="IPR013761">
    <property type="entry name" value="SAM/pointed_sf"/>
</dbReference>
<dbReference type="SUPFAM" id="SSF47769">
    <property type="entry name" value="SAM/Pointed domain"/>
    <property type="match status" value="1"/>
</dbReference>
<dbReference type="GeneID" id="17293193"/>
<proteinExistence type="predicted"/>
<reference evidence="3" key="3">
    <citation type="submission" date="2015-06" db="UniProtKB">
        <authorList>
            <consortium name="EnsemblProtists"/>
        </authorList>
    </citation>
    <scope>IDENTIFICATION</scope>
</reference>
<accession>L1IJQ5</accession>
<reference evidence="2 4" key="1">
    <citation type="journal article" date="2012" name="Nature">
        <title>Algal genomes reveal evolutionary mosaicism and the fate of nucleomorphs.</title>
        <authorList>
            <consortium name="DOE Joint Genome Institute"/>
            <person name="Curtis B.A."/>
            <person name="Tanifuji G."/>
            <person name="Burki F."/>
            <person name="Gruber A."/>
            <person name="Irimia M."/>
            <person name="Maruyama S."/>
            <person name="Arias M.C."/>
            <person name="Ball S.G."/>
            <person name="Gile G.H."/>
            <person name="Hirakawa Y."/>
            <person name="Hopkins J.F."/>
            <person name="Kuo A."/>
            <person name="Rensing S.A."/>
            <person name="Schmutz J."/>
            <person name="Symeonidi A."/>
            <person name="Elias M."/>
            <person name="Eveleigh R.J."/>
            <person name="Herman E.K."/>
            <person name="Klute M.J."/>
            <person name="Nakayama T."/>
            <person name="Obornik M."/>
            <person name="Reyes-Prieto A."/>
            <person name="Armbrust E.V."/>
            <person name="Aves S.J."/>
            <person name="Beiko R.G."/>
            <person name="Coutinho P."/>
            <person name="Dacks J.B."/>
            <person name="Durnford D.G."/>
            <person name="Fast N.M."/>
            <person name="Green B.R."/>
            <person name="Grisdale C.J."/>
            <person name="Hempel F."/>
            <person name="Henrissat B."/>
            <person name="Hoppner M.P."/>
            <person name="Ishida K."/>
            <person name="Kim E."/>
            <person name="Koreny L."/>
            <person name="Kroth P.G."/>
            <person name="Liu Y."/>
            <person name="Malik S.B."/>
            <person name="Maier U.G."/>
            <person name="McRose D."/>
            <person name="Mock T."/>
            <person name="Neilson J.A."/>
            <person name="Onodera N.T."/>
            <person name="Poole A.M."/>
            <person name="Pritham E.J."/>
            <person name="Richards T.A."/>
            <person name="Rocap G."/>
            <person name="Roy S.W."/>
            <person name="Sarai C."/>
            <person name="Schaack S."/>
            <person name="Shirato S."/>
            <person name="Slamovits C.H."/>
            <person name="Spencer D.F."/>
            <person name="Suzuki S."/>
            <person name="Worden A.Z."/>
            <person name="Zauner S."/>
            <person name="Barry K."/>
            <person name="Bell C."/>
            <person name="Bharti A.K."/>
            <person name="Crow J.A."/>
            <person name="Grimwood J."/>
            <person name="Kramer R."/>
            <person name="Lindquist E."/>
            <person name="Lucas S."/>
            <person name="Salamov A."/>
            <person name="McFadden G.I."/>
            <person name="Lane C.E."/>
            <person name="Keeling P.J."/>
            <person name="Gray M.W."/>
            <person name="Grigoriev I.V."/>
            <person name="Archibald J.M."/>
        </authorList>
    </citation>
    <scope>NUCLEOTIDE SEQUENCE</scope>
    <source>
        <strain evidence="2 4">CCMP2712</strain>
    </source>
</reference>
<dbReference type="CDD" id="cd09487">
    <property type="entry name" value="SAM_superfamily"/>
    <property type="match status" value="1"/>
</dbReference>
<dbReference type="PaxDb" id="55529-EKX36483"/>
<dbReference type="Gene3D" id="1.10.150.50">
    <property type="entry name" value="Transcription Factor, Ets-1"/>
    <property type="match status" value="1"/>
</dbReference>
<protein>
    <recommendedName>
        <fullName evidence="1">SAM domain-containing protein</fullName>
    </recommendedName>
</protein>